<dbReference type="Pfam" id="PF13276">
    <property type="entry name" value="HTH_21"/>
    <property type="match status" value="1"/>
</dbReference>
<protein>
    <recommendedName>
        <fullName evidence="6">Transposase</fullName>
    </recommendedName>
</protein>
<evidence type="ECO:0008006" key="6">
    <source>
        <dbReference type="Google" id="ProtNLM"/>
    </source>
</evidence>
<feature type="compositionally biased region" description="Acidic residues" evidence="1">
    <location>
        <begin position="219"/>
        <end position="228"/>
    </location>
</feature>
<feature type="domain" description="Transposase IS204/IS1001/IS1096/IS1165 DDE" evidence="2">
    <location>
        <begin position="133"/>
        <end position="212"/>
    </location>
</feature>
<accession>A0ABP5K7G4</accession>
<feature type="region of interest" description="Disordered" evidence="1">
    <location>
        <begin position="209"/>
        <end position="240"/>
    </location>
</feature>
<sequence length="303" mass="33297">MAGEDIPVEVACRVLDVSVSGYYAWLTRPPSARMIRHAWLTDVITELHQASRSIYGARCIHAELTLGCGICVSHGQAELLMRRSSLQGVTGRPKWRRAKPDLIASDLVDRQFTRTALTSCGSPTSPSTPPVRERCTAIDLLDGRTADDLAAWLKDHPGVQVICRDRAGNYADGARAGAPDAVQVADRFHFWQNLAQALENMVRAHRSSLQETHGPNTAIEDETDGDVEPVERPKTLDSYGNERPMVARTQELYAQVQALRNTGASLNAISRELGLAFRTARKYATATSVDELLSFPPFHGHVT</sequence>
<dbReference type="Pfam" id="PF01610">
    <property type="entry name" value="DDE_Tnp_ISL3"/>
    <property type="match status" value="1"/>
</dbReference>
<reference evidence="5" key="1">
    <citation type="journal article" date="2019" name="Int. J. Syst. Evol. Microbiol.">
        <title>The Global Catalogue of Microorganisms (GCM) 10K type strain sequencing project: providing services to taxonomists for standard genome sequencing and annotation.</title>
        <authorList>
            <consortium name="The Broad Institute Genomics Platform"/>
            <consortium name="The Broad Institute Genome Sequencing Center for Infectious Disease"/>
            <person name="Wu L."/>
            <person name="Ma J."/>
        </authorList>
    </citation>
    <scope>NUCLEOTIDE SEQUENCE [LARGE SCALE GENOMIC DNA]</scope>
    <source>
        <strain evidence="5">JCM 13850</strain>
    </source>
</reference>
<dbReference type="EMBL" id="BAAAMR010000010">
    <property type="protein sequence ID" value="GAA2126950.1"/>
    <property type="molecule type" value="Genomic_DNA"/>
</dbReference>
<dbReference type="PANTHER" id="PTHR33498:SF1">
    <property type="entry name" value="TRANSPOSASE FOR INSERTION SEQUENCE ELEMENT IS1557"/>
    <property type="match status" value="1"/>
</dbReference>
<dbReference type="InterPro" id="IPR047951">
    <property type="entry name" value="Transpos_ISL3"/>
</dbReference>
<evidence type="ECO:0000259" key="3">
    <source>
        <dbReference type="Pfam" id="PF13276"/>
    </source>
</evidence>
<evidence type="ECO:0000313" key="5">
    <source>
        <dbReference type="Proteomes" id="UP001501020"/>
    </source>
</evidence>
<evidence type="ECO:0000259" key="2">
    <source>
        <dbReference type="Pfam" id="PF01610"/>
    </source>
</evidence>
<organism evidence="4 5">
    <name type="scientific">Actinomadura napierensis</name>
    <dbReference type="NCBI Taxonomy" id="267854"/>
    <lineage>
        <taxon>Bacteria</taxon>
        <taxon>Bacillati</taxon>
        <taxon>Actinomycetota</taxon>
        <taxon>Actinomycetes</taxon>
        <taxon>Streptosporangiales</taxon>
        <taxon>Thermomonosporaceae</taxon>
        <taxon>Actinomadura</taxon>
    </lineage>
</organism>
<dbReference type="InterPro" id="IPR002560">
    <property type="entry name" value="Transposase_DDE"/>
</dbReference>
<dbReference type="Proteomes" id="UP001501020">
    <property type="component" value="Unassembled WGS sequence"/>
</dbReference>
<gene>
    <name evidence="4" type="ORF">GCM10009727_16390</name>
</gene>
<name>A0ABP5K7G4_9ACTN</name>
<proteinExistence type="predicted"/>
<dbReference type="RefSeq" id="WP_407061450.1">
    <property type="nucleotide sequence ID" value="NZ_BAAAMR010000010.1"/>
</dbReference>
<evidence type="ECO:0000313" key="4">
    <source>
        <dbReference type="EMBL" id="GAA2126950.1"/>
    </source>
</evidence>
<keyword evidence="5" id="KW-1185">Reference proteome</keyword>
<dbReference type="PANTHER" id="PTHR33498">
    <property type="entry name" value="TRANSPOSASE FOR INSERTION SEQUENCE ELEMENT IS1557"/>
    <property type="match status" value="1"/>
</dbReference>
<feature type="domain" description="HTH-like" evidence="3">
    <location>
        <begin position="40"/>
        <end position="93"/>
    </location>
</feature>
<comment type="caution">
    <text evidence="4">The sequence shown here is derived from an EMBL/GenBank/DDBJ whole genome shotgun (WGS) entry which is preliminary data.</text>
</comment>
<dbReference type="InterPro" id="IPR025948">
    <property type="entry name" value="HTH-like_dom"/>
</dbReference>
<evidence type="ECO:0000256" key="1">
    <source>
        <dbReference type="SAM" id="MobiDB-lite"/>
    </source>
</evidence>